<evidence type="ECO:0000313" key="5">
    <source>
        <dbReference type="EnsemblMetazoa" id="ISCW019772-PA"/>
    </source>
</evidence>
<reference evidence="5" key="2">
    <citation type="submission" date="2020-05" db="UniProtKB">
        <authorList>
            <consortium name="EnsemblMetazoa"/>
        </authorList>
    </citation>
    <scope>IDENTIFICATION</scope>
    <source>
        <strain evidence="5">wikel</strain>
    </source>
</reference>
<feature type="region of interest" description="Disordered" evidence="3">
    <location>
        <begin position="86"/>
        <end position="121"/>
    </location>
</feature>
<dbReference type="PROSITE" id="PS00233">
    <property type="entry name" value="CHIT_BIND_RR_1"/>
    <property type="match status" value="1"/>
</dbReference>
<dbReference type="VEuPathDB" id="VectorBase:ISCI019772"/>
<evidence type="ECO:0000256" key="2">
    <source>
        <dbReference type="PROSITE-ProRule" id="PRU00497"/>
    </source>
</evidence>
<dbReference type="AlphaFoldDB" id="B7PWT9"/>
<feature type="region of interest" description="Disordered" evidence="3">
    <location>
        <begin position="46"/>
        <end position="68"/>
    </location>
</feature>
<dbReference type="PANTHER" id="PTHR10380:SF173">
    <property type="entry name" value="CUTICULAR PROTEIN 47EF, ISOFORM C-RELATED"/>
    <property type="match status" value="1"/>
</dbReference>
<organism>
    <name type="scientific">Ixodes scapularis</name>
    <name type="common">Black-legged tick</name>
    <name type="synonym">Deer tick</name>
    <dbReference type="NCBI Taxonomy" id="6945"/>
    <lineage>
        <taxon>Eukaryota</taxon>
        <taxon>Metazoa</taxon>
        <taxon>Ecdysozoa</taxon>
        <taxon>Arthropoda</taxon>
        <taxon>Chelicerata</taxon>
        <taxon>Arachnida</taxon>
        <taxon>Acari</taxon>
        <taxon>Parasitiformes</taxon>
        <taxon>Ixodida</taxon>
        <taxon>Ixodoidea</taxon>
        <taxon>Ixodidae</taxon>
        <taxon>Ixodinae</taxon>
        <taxon>Ixodes</taxon>
    </lineage>
</organism>
<evidence type="ECO:0000256" key="3">
    <source>
        <dbReference type="SAM" id="MobiDB-lite"/>
    </source>
</evidence>
<dbReference type="OrthoDB" id="6512713at2759"/>
<evidence type="ECO:0000313" key="6">
    <source>
        <dbReference type="Proteomes" id="UP000001555"/>
    </source>
</evidence>
<dbReference type="PaxDb" id="6945-B7PWT9"/>
<dbReference type="InterPro" id="IPR000618">
    <property type="entry name" value="Insect_cuticle"/>
</dbReference>
<accession>B7PWT9</accession>
<reference evidence="4 6" key="1">
    <citation type="submission" date="2008-03" db="EMBL/GenBank/DDBJ databases">
        <title>Annotation of Ixodes scapularis.</title>
        <authorList>
            <consortium name="Ixodes scapularis Genome Project Consortium"/>
            <person name="Caler E."/>
            <person name="Hannick L.I."/>
            <person name="Bidwell S."/>
            <person name="Joardar V."/>
            <person name="Thiagarajan M."/>
            <person name="Amedeo P."/>
            <person name="Galinsky K.J."/>
            <person name="Schobel S."/>
            <person name="Inman J."/>
            <person name="Hostetler J."/>
            <person name="Miller J."/>
            <person name="Hammond M."/>
            <person name="Megy K."/>
            <person name="Lawson D."/>
            <person name="Kodira C."/>
            <person name="Sutton G."/>
            <person name="Meyer J."/>
            <person name="Hill C.A."/>
            <person name="Birren B."/>
            <person name="Nene V."/>
            <person name="Collins F."/>
            <person name="Alarcon-Chaidez F."/>
            <person name="Wikel S."/>
            <person name="Strausberg R."/>
        </authorList>
    </citation>
    <scope>NUCLEOTIDE SEQUENCE [LARGE SCALE GENOMIC DNA]</scope>
    <source>
        <strain evidence="6">Wikel</strain>
        <strain evidence="4">Wikel colony</strain>
    </source>
</reference>
<evidence type="ECO:0000313" key="4">
    <source>
        <dbReference type="EMBL" id="EEC11061.1"/>
    </source>
</evidence>
<dbReference type="VEuPathDB" id="VectorBase:ISCW019772"/>
<dbReference type="Proteomes" id="UP000001555">
    <property type="component" value="Unassembled WGS sequence"/>
</dbReference>
<dbReference type="EnsemblMetazoa" id="ISCW019772-RA">
    <property type="protein sequence ID" value="ISCW019772-PA"/>
    <property type="gene ID" value="ISCW019772"/>
</dbReference>
<dbReference type="PROSITE" id="PS51155">
    <property type="entry name" value="CHIT_BIND_RR_2"/>
    <property type="match status" value="1"/>
</dbReference>
<dbReference type="HOGENOM" id="CLU_1880574_0_0_1"/>
<feature type="non-terminal residue" evidence="4">
    <location>
        <position position="1"/>
    </location>
</feature>
<keyword evidence="6" id="KW-1185">Reference proteome</keyword>
<dbReference type="GO" id="GO:0062129">
    <property type="term" value="C:chitin-based extracellular matrix"/>
    <property type="evidence" value="ECO:0000318"/>
    <property type="project" value="GO_Central"/>
</dbReference>
<dbReference type="InterPro" id="IPR050468">
    <property type="entry name" value="Cuticle_Struct_Prot"/>
</dbReference>
<keyword evidence="1 2" id="KW-0193">Cuticle</keyword>
<gene>
    <name evidence="4" type="ORF">IscW_ISCW019772</name>
</gene>
<name>B7PWT9_IXOSC</name>
<dbReference type="Pfam" id="PF00379">
    <property type="entry name" value="Chitin_bind_4"/>
    <property type="match status" value="1"/>
</dbReference>
<protein>
    <submittedName>
        <fullName evidence="4 5">Cuticular protein, putative</fullName>
    </submittedName>
</protein>
<feature type="non-terminal residue" evidence="4">
    <location>
        <position position="136"/>
    </location>
</feature>
<dbReference type="GO" id="GO:0008010">
    <property type="term" value="F:structural constituent of chitin-based larval cuticle"/>
    <property type="evidence" value="ECO:0000318"/>
    <property type="project" value="GO_Central"/>
</dbReference>
<dbReference type="VEuPathDB" id="VectorBase:ISCP_031654"/>
<dbReference type="InterPro" id="IPR031311">
    <property type="entry name" value="CHIT_BIND_RR_consensus"/>
</dbReference>
<proteinExistence type="predicted"/>
<dbReference type="EMBL" id="DS810236">
    <property type="protein sequence ID" value="EEC11061.1"/>
    <property type="molecule type" value="Genomic_DNA"/>
</dbReference>
<evidence type="ECO:0000256" key="1">
    <source>
        <dbReference type="ARBA" id="ARBA00022460"/>
    </source>
</evidence>
<dbReference type="EMBL" id="ABJB010094647">
    <property type="status" value="NOT_ANNOTATED_CDS"/>
    <property type="molecule type" value="Genomic_DNA"/>
</dbReference>
<sequence>IHYFISTYQYFTILKEKRSFITFPRLFVFQATGAYNFAYGDDQGIGPWQKESGDASGNKAGTYGLKDSDGRFRTVNYAAGPGGFTAGVHTNEPGVDGAQSPADVSVSKSPEPAGLAQGVLPGQPGLLGAPVLVPTS</sequence>
<dbReference type="PANTHER" id="PTHR10380">
    <property type="entry name" value="CUTICLE PROTEIN"/>
    <property type="match status" value="1"/>
</dbReference>